<name>A0ABS6Y2I8_9FLAO</name>
<reference evidence="1 2" key="1">
    <citation type="submission" date="2021-07" db="EMBL/GenBank/DDBJ databases">
        <title>Flavobacterium sp. nov. isolated from sediment on the Taihu Lake.</title>
        <authorList>
            <person name="Qu J.-H."/>
        </authorList>
    </citation>
    <scope>NUCLEOTIDE SEQUENCE [LARGE SCALE GENOMIC DNA]</scope>
    <source>
        <strain evidence="1 2">NAS39</strain>
    </source>
</reference>
<dbReference type="Proteomes" id="UP000812031">
    <property type="component" value="Unassembled WGS sequence"/>
</dbReference>
<organism evidence="1 2">
    <name type="scientific">Flavobacterium taihuense</name>
    <dbReference type="NCBI Taxonomy" id="2857508"/>
    <lineage>
        <taxon>Bacteria</taxon>
        <taxon>Pseudomonadati</taxon>
        <taxon>Bacteroidota</taxon>
        <taxon>Flavobacteriia</taxon>
        <taxon>Flavobacteriales</taxon>
        <taxon>Flavobacteriaceae</taxon>
        <taxon>Flavobacterium</taxon>
    </lineage>
</organism>
<keyword evidence="2" id="KW-1185">Reference proteome</keyword>
<dbReference type="EMBL" id="JAHWYN010000037">
    <property type="protein sequence ID" value="MBW4362746.1"/>
    <property type="molecule type" value="Genomic_DNA"/>
</dbReference>
<gene>
    <name evidence="1" type="ORF">KZH69_19880</name>
</gene>
<evidence type="ECO:0000313" key="2">
    <source>
        <dbReference type="Proteomes" id="UP000812031"/>
    </source>
</evidence>
<dbReference type="RefSeq" id="WP_219319218.1">
    <property type="nucleotide sequence ID" value="NZ_JAHWYN010000037.1"/>
</dbReference>
<accession>A0ABS6Y2I8</accession>
<evidence type="ECO:0000313" key="1">
    <source>
        <dbReference type="EMBL" id="MBW4362746.1"/>
    </source>
</evidence>
<proteinExistence type="predicted"/>
<protein>
    <submittedName>
        <fullName evidence="1">Uncharacterized protein</fullName>
    </submittedName>
</protein>
<comment type="caution">
    <text evidence="1">The sequence shown here is derived from an EMBL/GenBank/DDBJ whole genome shotgun (WGS) entry which is preliminary data.</text>
</comment>
<sequence>MQNNQIKYKVNQRVFYGSLKCIIIATKTEPYKPTVDPYYRKERFPEKDYLLFRLINVETDEYLGIFDVNESEIEDVEW</sequence>